<dbReference type="EMBL" id="JBJUIK010000012">
    <property type="protein sequence ID" value="KAL3511498.1"/>
    <property type="molecule type" value="Genomic_DNA"/>
</dbReference>
<gene>
    <name evidence="2" type="ORF">ACH5RR_030899</name>
</gene>
<keyword evidence="3" id="KW-1185">Reference proteome</keyword>
<feature type="region of interest" description="Disordered" evidence="1">
    <location>
        <begin position="17"/>
        <end position="57"/>
    </location>
</feature>
<dbReference type="AlphaFoldDB" id="A0ABD2YW16"/>
<comment type="caution">
    <text evidence="2">The sequence shown here is derived from an EMBL/GenBank/DDBJ whole genome shotgun (WGS) entry which is preliminary data.</text>
</comment>
<evidence type="ECO:0000313" key="2">
    <source>
        <dbReference type="EMBL" id="KAL3511498.1"/>
    </source>
</evidence>
<sequence length="105" mass="12122">MLLSAFIRDETQENNFDTYNSDVMNRKNMQTQERNTEESKNDDSQRNEAGAAGVWTSSELTTNKQILYGKKEEENSVVDWIDPRISNTIGMYVPLAKFNPRPRAM</sequence>
<evidence type="ECO:0000256" key="1">
    <source>
        <dbReference type="SAM" id="MobiDB-lite"/>
    </source>
</evidence>
<feature type="compositionally biased region" description="Basic and acidic residues" evidence="1">
    <location>
        <begin position="34"/>
        <end position="46"/>
    </location>
</feature>
<proteinExistence type="predicted"/>
<organism evidence="2 3">
    <name type="scientific">Cinchona calisaya</name>
    <dbReference type="NCBI Taxonomy" id="153742"/>
    <lineage>
        <taxon>Eukaryota</taxon>
        <taxon>Viridiplantae</taxon>
        <taxon>Streptophyta</taxon>
        <taxon>Embryophyta</taxon>
        <taxon>Tracheophyta</taxon>
        <taxon>Spermatophyta</taxon>
        <taxon>Magnoliopsida</taxon>
        <taxon>eudicotyledons</taxon>
        <taxon>Gunneridae</taxon>
        <taxon>Pentapetalae</taxon>
        <taxon>asterids</taxon>
        <taxon>lamiids</taxon>
        <taxon>Gentianales</taxon>
        <taxon>Rubiaceae</taxon>
        <taxon>Cinchonoideae</taxon>
        <taxon>Cinchoneae</taxon>
        <taxon>Cinchona</taxon>
    </lineage>
</organism>
<evidence type="ECO:0000313" key="3">
    <source>
        <dbReference type="Proteomes" id="UP001630127"/>
    </source>
</evidence>
<protein>
    <submittedName>
        <fullName evidence="2">Uncharacterized protein</fullName>
    </submittedName>
</protein>
<accession>A0ABD2YW16</accession>
<reference evidence="2 3" key="1">
    <citation type="submission" date="2024-11" db="EMBL/GenBank/DDBJ databases">
        <title>A near-complete genome assembly of Cinchona calisaya.</title>
        <authorList>
            <person name="Lian D.C."/>
            <person name="Zhao X.W."/>
            <person name="Wei L."/>
        </authorList>
    </citation>
    <scope>NUCLEOTIDE SEQUENCE [LARGE SCALE GENOMIC DNA]</scope>
    <source>
        <tissue evidence="2">Nenye</tissue>
    </source>
</reference>
<feature type="compositionally biased region" description="Polar residues" evidence="1">
    <location>
        <begin position="17"/>
        <end position="33"/>
    </location>
</feature>
<name>A0ABD2YW16_9GENT</name>
<dbReference type="Proteomes" id="UP001630127">
    <property type="component" value="Unassembled WGS sequence"/>
</dbReference>